<dbReference type="Proteomes" id="UP001152888">
    <property type="component" value="Unassembled WGS sequence"/>
</dbReference>
<dbReference type="OrthoDB" id="5984441at2759"/>
<accession>A0A9P0VRR1</accession>
<protein>
    <recommendedName>
        <fullName evidence="1">DUF4097 domain-containing protein</fullName>
    </recommendedName>
</protein>
<feature type="domain" description="DUF4097" evidence="1">
    <location>
        <begin position="131"/>
        <end position="275"/>
    </location>
</feature>
<dbReference type="PANTHER" id="PTHR34094">
    <property type="match status" value="1"/>
</dbReference>
<reference evidence="2" key="1">
    <citation type="submission" date="2022-03" db="EMBL/GenBank/DDBJ databases">
        <authorList>
            <person name="Sayadi A."/>
        </authorList>
    </citation>
    <scope>NUCLEOTIDE SEQUENCE</scope>
</reference>
<evidence type="ECO:0000259" key="1">
    <source>
        <dbReference type="Pfam" id="PF13349"/>
    </source>
</evidence>
<evidence type="ECO:0000313" key="3">
    <source>
        <dbReference type="Proteomes" id="UP001152888"/>
    </source>
</evidence>
<dbReference type="InterPro" id="IPR025164">
    <property type="entry name" value="Toastrack_DUF4097"/>
</dbReference>
<dbReference type="Gene3D" id="2.160.20.120">
    <property type="match status" value="1"/>
</dbReference>
<comment type="caution">
    <text evidence="2">The sequence shown here is derived from an EMBL/GenBank/DDBJ whole genome shotgun (WGS) entry which is preliminary data.</text>
</comment>
<dbReference type="PANTHER" id="PTHR34094:SF1">
    <property type="entry name" value="PROTEIN FAM185A"/>
    <property type="match status" value="1"/>
</dbReference>
<keyword evidence="3" id="KW-1185">Reference proteome</keyword>
<sequence>MAALTKLLLRDLRPSKLLQLKAFATYVEKELEVPTFCDVHIDLPYSVTVKPLNIHKYHNLDKLIIKVDERCENSLQHDVVGNQVKIDETVDIEEKDVMCYVKAPVKANLYINSKKDINVGYFQGDKLYATSQEGDVYVDRFQGNSVNVITGNGNIRLNEFVQAANISAYVQENGSITTGRMQGLNLILKTNQGDINVESAYSHESHFEIVNGNLELQNAHRSCKIFIHEGNINLAGFDGKLKLVLEKGKAKIHLFRISEEGSEINILDGSLHLRLADACQDYVQFLIKSKTCEISDNVKSTINSSKNMLELIPDINNDSSCIVNCEGHVYVESASWQDMIKLKMQKRNEC</sequence>
<dbReference type="Pfam" id="PF13349">
    <property type="entry name" value="DUF4097"/>
    <property type="match status" value="1"/>
</dbReference>
<organism evidence="2 3">
    <name type="scientific">Acanthoscelides obtectus</name>
    <name type="common">Bean weevil</name>
    <name type="synonym">Bruchus obtectus</name>
    <dbReference type="NCBI Taxonomy" id="200917"/>
    <lineage>
        <taxon>Eukaryota</taxon>
        <taxon>Metazoa</taxon>
        <taxon>Ecdysozoa</taxon>
        <taxon>Arthropoda</taxon>
        <taxon>Hexapoda</taxon>
        <taxon>Insecta</taxon>
        <taxon>Pterygota</taxon>
        <taxon>Neoptera</taxon>
        <taxon>Endopterygota</taxon>
        <taxon>Coleoptera</taxon>
        <taxon>Polyphaga</taxon>
        <taxon>Cucujiformia</taxon>
        <taxon>Chrysomeloidea</taxon>
        <taxon>Chrysomelidae</taxon>
        <taxon>Bruchinae</taxon>
        <taxon>Bruchini</taxon>
        <taxon>Acanthoscelides</taxon>
    </lineage>
</organism>
<dbReference type="EMBL" id="CAKOFQ010009460">
    <property type="protein sequence ID" value="CAH2017782.1"/>
    <property type="molecule type" value="Genomic_DNA"/>
</dbReference>
<dbReference type="AlphaFoldDB" id="A0A9P0VRR1"/>
<name>A0A9P0VRR1_ACAOB</name>
<gene>
    <name evidence="2" type="ORF">ACAOBT_LOCUS36228</name>
</gene>
<proteinExistence type="predicted"/>
<evidence type="ECO:0000313" key="2">
    <source>
        <dbReference type="EMBL" id="CAH2017782.1"/>
    </source>
</evidence>